<sequence length="69" mass="7664">MPSRLSWIAAPIPPNPAPTMTASNRGAMREPPWSSAPGVPKTDKLCRTRSTLEFLDWSRKECDRARGVI</sequence>
<accession>A0ABP5BNY7</accession>
<gene>
    <name evidence="2" type="ORF">GCM10009754_15570</name>
</gene>
<proteinExistence type="predicted"/>
<feature type="region of interest" description="Disordered" evidence="1">
    <location>
        <begin position="11"/>
        <end position="42"/>
    </location>
</feature>
<dbReference type="EMBL" id="BAAANN010000005">
    <property type="protein sequence ID" value="GAA1948156.1"/>
    <property type="molecule type" value="Genomic_DNA"/>
</dbReference>
<evidence type="ECO:0000313" key="3">
    <source>
        <dbReference type="Proteomes" id="UP001501116"/>
    </source>
</evidence>
<dbReference type="Proteomes" id="UP001501116">
    <property type="component" value="Unassembled WGS sequence"/>
</dbReference>
<protein>
    <submittedName>
        <fullName evidence="2">Uncharacterized protein</fullName>
    </submittedName>
</protein>
<comment type="caution">
    <text evidence="2">The sequence shown here is derived from an EMBL/GenBank/DDBJ whole genome shotgun (WGS) entry which is preliminary data.</text>
</comment>
<evidence type="ECO:0000256" key="1">
    <source>
        <dbReference type="SAM" id="MobiDB-lite"/>
    </source>
</evidence>
<keyword evidence="3" id="KW-1185">Reference proteome</keyword>
<organism evidence="2 3">
    <name type="scientific">Amycolatopsis minnesotensis</name>
    <dbReference type="NCBI Taxonomy" id="337894"/>
    <lineage>
        <taxon>Bacteria</taxon>
        <taxon>Bacillati</taxon>
        <taxon>Actinomycetota</taxon>
        <taxon>Actinomycetes</taxon>
        <taxon>Pseudonocardiales</taxon>
        <taxon>Pseudonocardiaceae</taxon>
        <taxon>Amycolatopsis</taxon>
    </lineage>
</organism>
<reference evidence="3" key="1">
    <citation type="journal article" date="2019" name="Int. J. Syst. Evol. Microbiol.">
        <title>The Global Catalogue of Microorganisms (GCM) 10K type strain sequencing project: providing services to taxonomists for standard genome sequencing and annotation.</title>
        <authorList>
            <consortium name="The Broad Institute Genomics Platform"/>
            <consortium name="The Broad Institute Genome Sequencing Center for Infectious Disease"/>
            <person name="Wu L."/>
            <person name="Ma J."/>
        </authorList>
    </citation>
    <scope>NUCLEOTIDE SEQUENCE [LARGE SCALE GENOMIC DNA]</scope>
    <source>
        <strain evidence="3">JCM 14545</strain>
    </source>
</reference>
<name>A0ABP5BNY7_9PSEU</name>
<evidence type="ECO:0000313" key="2">
    <source>
        <dbReference type="EMBL" id="GAA1948156.1"/>
    </source>
</evidence>